<dbReference type="AlphaFoldDB" id="A0AAX4JS60"/>
<organism evidence="2 3">
    <name type="scientific">Kwoniella dendrophila CBS 6074</name>
    <dbReference type="NCBI Taxonomy" id="1295534"/>
    <lineage>
        <taxon>Eukaryota</taxon>
        <taxon>Fungi</taxon>
        <taxon>Dikarya</taxon>
        <taxon>Basidiomycota</taxon>
        <taxon>Agaricomycotina</taxon>
        <taxon>Tremellomycetes</taxon>
        <taxon>Tremellales</taxon>
        <taxon>Cryptococcaceae</taxon>
        <taxon>Kwoniella</taxon>
    </lineage>
</organism>
<keyword evidence="3" id="KW-1185">Reference proteome</keyword>
<dbReference type="Proteomes" id="UP001355207">
    <property type="component" value="Chromosome 3"/>
</dbReference>
<evidence type="ECO:0000313" key="3">
    <source>
        <dbReference type="Proteomes" id="UP001355207"/>
    </source>
</evidence>
<proteinExistence type="predicted"/>
<feature type="compositionally biased region" description="Basic and acidic residues" evidence="1">
    <location>
        <begin position="85"/>
        <end position="102"/>
    </location>
</feature>
<reference evidence="2 3" key="1">
    <citation type="submission" date="2024-01" db="EMBL/GenBank/DDBJ databases">
        <title>Comparative genomics of Cryptococcus and Kwoniella reveals pathogenesis evolution and contrasting modes of karyotype evolution via chromosome fusion or intercentromeric recombination.</title>
        <authorList>
            <person name="Coelho M.A."/>
            <person name="David-Palma M."/>
            <person name="Shea T."/>
            <person name="Bowers K."/>
            <person name="McGinley-Smith S."/>
            <person name="Mohammad A.W."/>
            <person name="Gnirke A."/>
            <person name="Yurkov A.M."/>
            <person name="Nowrousian M."/>
            <person name="Sun S."/>
            <person name="Cuomo C.A."/>
            <person name="Heitman J."/>
        </authorList>
    </citation>
    <scope>NUCLEOTIDE SEQUENCE [LARGE SCALE GENOMIC DNA]</scope>
    <source>
        <strain evidence="2 3">CBS 6074</strain>
    </source>
</reference>
<evidence type="ECO:0000256" key="1">
    <source>
        <dbReference type="SAM" id="MobiDB-lite"/>
    </source>
</evidence>
<protein>
    <submittedName>
        <fullName evidence="2">Uncharacterized protein</fullName>
    </submittedName>
</protein>
<evidence type="ECO:0000313" key="2">
    <source>
        <dbReference type="EMBL" id="WWC87594.1"/>
    </source>
</evidence>
<gene>
    <name evidence="2" type="ORF">L201_002484</name>
</gene>
<dbReference type="EMBL" id="CP144100">
    <property type="protein sequence ID" value="WWC87594.1"/>
    <property type="molecule type" value="Genomic_DNA"/>
</dbReference>
<feature type="compositionally biased region" description="Basic and acidic residues" evidence="1">
    <location>
        <begin position="48"/>
        <end position="78"/>
    </location>
</feature>
<dbReference type="RefSeq" id="XP_066074357.1">
    <property type="nucleotide sequence ID" value="XM_066218260.1"/>
</dbReference>
<name>A0AAX4JS60_9TREE</name>
<feature type="region of interest" description="Disordered" evidence="1">
    <location>
        <begin position="1"/>
        <end position="134"/>
    </location>
</feature>
<dbReference type="GeneID" id="91093156"/>
<accession>A0AAX4JS60</accession>
<sequence>MASGSMDSYVSHGPGTDATSVSDETEDNRYHDIAGDTVMSPRSMSRASTERQSSDKFGKVTRLDTDIDRKLAEVKKQEEDDDHDERDVEKDKASKEDRSQRGEEDEVEEPVVMVDSPISSEDEMQKTPIRGVSR</sequence>